<proteinExistence type="predicted"/>
<keyword evidence="2" id="KW-1185">Reference proteome</keyword>
<reference evidence="1" key="1">
    <citation type="submission" date="2021-06" db="EMBL/GenBank/DDBJ databases">
        <authorList>
            <person name="Kallberg Y."/>
            <person name="Tangrot J."/>
            <person name="Rosling A."/>
        </authorList>
    </citation>
    <scope>NUCLEOTIDE SEQUENCE</scope>
    <source>
        <strain evidence="1">87-6 pot B 2015</strain>
    </source>
</reference>
<dbReference type="Proteomes" id="UP000789375">
    <property type="component" value="Unassembled WGS sequence"/>
</dbReference>
<accession>A0A9N9IUK6</accession>
<evidence type="ECO:0000313" key="2">
    <source>
        <dbReference type="Proteomes" id="UP000789375"/>
    </source>
</evidence>
<feature type="non-terminal residue" evidence="1">
    <location>
        <position position="1"/>
    </location>
</feature>
<protein>
    <submittedName>
        <fullName evidence="1">16604_t:CDS:1</fullName>
    </submittedName>
</protein>
<gene>
    <name evidence="1" type="ORF">FMOSSE_LOCUS16571</name>
</gene>
<organism evidence="1 2">
    <name type="scientific">Funneliformis mosseae</name>
    <name type="common">Endomycorrhizal fungus</name>
    <name type="synonym">Glomus mosseae</name>
    <dbReference type="NCBI Taxonomy" id="27381"/>
    <lineage>
        <taxon>Eukaryota</taxon>
        <taxon>Fungi</taxon>
        <taxon>Fungi incertae sedis</taxon>
        <taxon>Mucoromycota</taxon>
        <taxon>Glomeromycotina</taxon>
        <taxon>Glomeromycetes</taxon>
        <taxon>Glomerales</taxon>
        <taxon>Glomeraceae</taxon>
        <taxon>Funneliformis</taxon>
    </lineage>
</organism>
<sequence>NDWEQKDARIFISSALVATDHQAGYEVEEFVTELGNPERGLNRLRDIVNFPSLSCDAGLNPRIYSFQHVILPLLGLLTRTAITECILEKYIHAIYMVVYNSLDSFLANNVIKMLETLVQRNSFADNQVSAEELLRRERYAFIPTS</sequence>
<comment type="caution">
    <text evidence="1">The sequence shown here is derived from an EMBL/GenBank/DDBJ whole genome shotgun (WGS) entry which is preliminary data.</text>
</comment>
<dbReference type="AlphaFoldDB" id="A0A9N9IUK6"/>
<evidence type="ECO:0000313" key="1">
    <source>
        <dbReference type="EMBL" id="CAG8749310.1"/>
    </source>
</evidence>
<name>A0A9N9IUK6_FUNMO</name>
<dbReference type="EMBL" id="CAJVPP010024288">
    <property type="protein sequence ID" value="CAG8749310.1"/>
    <property type="molecule type" value="Genomic_DNA"/>
</dbReference>
<feature type="non-terminal residue" evidence="1">
    <location>
        <position position="145"/>
    </location>
</feature>